<reference evidence="4" key="1">
    <citation type="submission" date="2017-09" db="EMBL/GenBank/DDBJ databases">
        <title>Depth-based differentiation of microbial function through sediment-hosted aquifers and enrichment of novel symbionts in the deep terrestrial subsurface.</title>
        <authorList>
            <person name="Probst A.J."/>
            <person name="Ladd B."/>
            <person name="Jarett J.K."/>
            <person name="Geller-Mcgrath D.E."/>
            <person name="Sieber C.M.K."/>
            <person name="Emerson J.B."/>
            <person name="Anantharaman K."/>
            <person name="Thomas B.C."/>
            <person name="Malmstrom R."/>
            <person name="Stieglmeier M."/>
            <person name="Klingl A."/>
            <person name="Woyke T."/>
            <person name="Ryan C.M."/>
            <person name="Banfield J.F."/>
        </authorList>
    </citation>
    <scope>NUCLEOTIDE SEQUENCE [LARGE SCALE GENOMIC DNA]</scope>
</reference>
<feature type="chain" id="PRO_5014759998" evidence="2">
    <location>
        <begin position="20"/>
        <end position="197"/>
    </location>
</feature>
<gene>
    <name evidence="3" type="ORF">COU00_02110</name>
</gene>
<sequence length="197" mass="21529">MKKILIMIALLMSVQAASAQEQEISLEKIIKDFTVSSNIKTATITIETATAVFSENGFAIPANPEEKIEFSFVPKESFIPKRASYYVMNVSAAINSDKYFIVSREKGGQTFFGGLLKISPRPKFSCIIYNPGEDITPGGKIHYSSPYIVIEHGGGISPSIFNTKIGMFLPRHDIKPTTPPSSAPTPSELDTLIRVAP</sequence>
<protein>
    <submittedName>
        <fullName evidence="3">Uncharacterized protein</fullName>
    </submittedName>
</protein>
<proteinExistence type="predicted"/>
<keyword evidence="2" id="KW-0732">Signal</keyword>
<evidence type="ECO:0000313" key="4">
    <source>
        <dbReference type="Proteomes" id="UP000229335"/>
    </source>
</evidence>
<accession>A0A2M6WM39</accession>
<evidence type="ECO:0000313" key="3">
    <source>
        <dbReference type="EMBL" id="PIT93847.1"/>
    </source>
</evidence>
<name>A0A2M6WM39_9BACT</name>
<feature type="signal peptide" evidence="2">
    <location>
        <begin position="1"/>
        <end position="19"/>
    </location>
</feature>
<dbReference type="EMBL" id="PFAS01000035">
    <property type="protein sequence ID" value="PIT93847.1"/>
    <property type="molecule type" value="Genomic_DNA"/>
</dbReference>
<dbReference type="Proteomes" id="UP000229335">
    <property type="component" value="Unassembled WGS sequence"/>
</dbReference>
<evidence type="ECO:0000256" key="2">
    <source>
        <dbReference type="SAM" id="SignalP"/>
    </source>
</evidence>
<dbReference type="AlphaFoldDB" id="A0A2M6WM39"/>
<feature type="region of interest" description="Disordered" evidence="1">
    <location>
        <begin position="175"/>
        <end position="197"/>
    </location>
</feature>
<organism evidence="3 4">
    <name type="scientific">Candidatus Falkowbacteria bacterium CG10_big_fil_rev_8_21_14_0_10_43_11</name>
    <dbReference type="NCBI Taxonomy" id="1974568"/>
    <lineage>
        <taxon>Bacteria</taxon>
        <taxon>Candidatus Falkowiibacteriota</taxon>
    </lineage>
</organism>
<comment type="caution">
    <text evidence="3">The sequence shown here is derived from an EMBL/GenBank/DDBJ whole genome shotgun (WGS) entry which is preliminary data.</text>
</comment>
<evidence type="ECO:0000256" key="1">
    <source>
        <dbReference type="SAM" id="MobiDB-lite"/>
    </source>
</evidence>